<dbReference type="PANTHER" id="PTHR30024">
    <property type="entry name" value="ALIPHATIC SULFONATES-BINDING PROTEIN-RELATED"/>
    <property type="match status" value="1"/>
</dbReference>
<reference evidence="5 6" key="1">
    <citation type="journal article" date="2007" name="Appl. Environ. Microbiol.">
        <title>Rhizobial factors required for stem nodule maturation and maintenance in Sesbania rostrata-Azorhizobium caulinodans ORS571 symbiosis.</title>
        <authorList>
            <person name="Suzuki S."/>
            <person name="Aono T."/>
            <person name="Lee KB."/>
            <person name="Suzuki T."/>
            <person name="Liu CT."/>
            <person name="Miwa H."/>
            <person name="Wakao S."/>
            <person name="Iki T."/>
            <person name="Oyaizu H."/>
        </authorList>
    </citation>
    <scope>NUCLEOTIDE SEQUENCE [LARGE SCALE GENOMIC DNA]</scope>
    <source>
        <strain evidence="6">ATCC 43989 / DSM 5975 / JCM 20966 / LMG 6465 / NBRC 14845 / NCIMB 13405 / ORS 571</strain>
    </source>
</reference>
<dbReference type="SUPFAM" id="SSF53850">
    <property type="entry name" value="Periplasmic binding protein-like II"/>
    <property type="match status" value="1"/>
</dbReference>
<comment type="similarity">
    <text evidence="2">Belongs to the bacterial solute-binding protein SsuA/TauA family.</text>
</comment>
<name>A8IAC6_AZOC5</name>
<keyword evidence="6" id="KW-1185">Reference proteome</keyword>
<protein>
    <submittedName>
        <fullName evidence="5">Putative ABC-type nitrate/sulfonate/bicarbonate transport</fullName>
    </submittedName>
</protein>
<dbReference type="GO" id="GO:0042597">
    <property type="term" value="C:periplasmic space"/>
    <property type="evidence" value="ECO:0007669"/>
    <property type="project" value="UniProtKB-SubCell"/>
</dbReference>
<reference evidence="5 6" key="4">
    <citation type="journal article" date="2009" name="Appl. Environ. Microbiol.">
        <title>Comparative genome-wide transcriptional profiling of Azorhizobium caulinodans ORS571 grown under free-living and symbiotic conditions.</title>
        <authorList>
            <person name="Tsukada S."/>
            <person name="Aono T."/>
            <person name="Akiba N."/>
            <person name="Lee KB."/>
            <person name="Liu CT."/>
            <person name="Toyazaki H."/>
            <person name="Oyaizu H."/>
        </authorList>
    </citation>
    <scope>NUCLEOTIDE SEQUENCE [LARGE SCALE GENOMIC DNA]</scope>
    <source>
        <strain evidence="6">ATCC 43989 / DSM 5975 / JCM 20966 / LMG 6465 / NBRC 14845 / NCIMB 13405 / ORS 571</strain>
    </source>
</reference>
<reference evidence="5 6" key="6">
    <citation type="journal article" date="2011" name="Appl. Environ. Microbiol.">
        <title>Involvement of the azorhizobial chromosome partition gene (parA) in the onset of bacteroid differentiation during Sesbania rostrata stem nodule development.</title>
        <authorList>
            <person name="Liu CT."/>
            <person name="Lee KB."/>
            <person name="Wang YS."/>
            <person name="Peng MH."/>
            <person name="Lee KT."/>
            <person name="Suzuki S."/>
            <person name="Suzuki T."/>
            <person name="Oyaizu H."/>
        </authorList>
    </citation>
    <scope>NUCLEOTIDE SEQUENCE [LARGE SCALE GENOMIC DNA]</scope>
    <source>
        <strain evidence="6">ATCC 43989 / DSM 5975 / JCM 20966 / LMG 6465 / NBRC 14845 / NCIMB 13405 / ORS 571</strain>
    </source>
</reference>
<evidence type="ECO:0000259" key="4">
    <source>
        <dbReference type="Pfam" id="PF09084"/>
    </source>
</evidence>
<evidence type="ECO:0000256" key="2">
    <source>
        <dbReference type="ARBA" id="ARBA00010742"/>
    </source>
</evidence>
<gene>
    <name evidence="5" type="primary">tauA</name>
    <name evidence="5" type="ordered locus">AZC_2492</name>
</gene>
<dbReference type="Pfam" id="PF09084">
    <property type="entry name" value="NMT1"/>
    <property type="match status" value="1"/>
</dbReference>
<dbReference type="eggNOG" id="COG0715">
    <property type="taxonomic scope" value="Bacteria"/>
</dbReference>
<evidence type="ECO:0000256" key="1">
    <source>
        <dbReference type="ARBA" id="ARBA00004418"/>
    </source>
</evidence>
<dbReference type="STRING" id="438753.AZC_2492"/>
<comment type="subcellular location">
    <subcellularLocation>
        <location evidence="1">Periplasm</location>
    </subcellularLocation>
</comment>
<reference evidence="5 6" key="3">
    <citation type="journal article" date="2008" name="BMC Genomics">
        <title>The genome of the versatile nitrogen fixer Azorhizobium caulinodans ORS571.</title>
        <authorList>
            <person name="Lee KB."/>
            <person name="Backer P.D."/>
            <person name="Aono T."/>
            <person name="Liu CT."/>
            <person name="Suzuki S."/>
            <person name="Suzuki T."/>
            <person name="Kaneko T."/>
            <person name="Yamada M."/>
            <person name="Tabata S."/>
            <person name="Kupfer D.M."/>
            <person name="Najar F.Z."/>
            <person name="Wiley G.B."/>
            <person name="Roe B."/>
            <person name="Binnewies T.T."/>
            <person name="Ussery D.W."/>
            <person name="D'Haeze W."/>
            <person name="Herder J.D."/>
            <person name="Gevers D."/>
            <person name="Vereecke D."/>
            <person name="Holsters M."/>
            <person name="Oyaizu H."/>
        </authorList>
    </citation>
    <scope>NUCLEOTIDE SEQUENCE [LARGE SCALE GENOMIC DNA]</scope>
    <source>
        <strain evidence="6">ATCC 43989 / DSM 5975 / JCM 20966 / LMG 6465 / NBRC 14845 / NCIMB 13405 / ORS 571</strain>
    </source>
</reference>
<dbReference type="InterPro" id="IPR015168">
    <property type="entry name" value="SsuA/THI5"/>
</dbReference>
<reference evidence="6" key="2">
    <citation type="submission" date="2007-04" db="EMBL/GenBank/DDBJ databases">
        <title>Complete genome sequence of the nitrogen-fixing bacterium Azorhizobium caulinodans ORS571.</title>
        <authorList>
            <person name="Lee K.B."/>
            <person name="Backer P.D."/>
            <person name="Aono T."/>
            <person name="Liu C.T."/>
            <person name="Suzuki S."/>
            <person name="Suzuki T."/>
            <person name="Kaneko T."/>
            <person name="Yamada M."/>
            <person name="Tabata S."/>
            <person name="Kupfer D.M."/>
            <person name="Najar F.Z."/>
            <person name="Wiley G.B."/>
            <person name="Roe B."/>
            <person name="Binnewies T."/>
            <person name="Ussery D."/>
            <person name="Vereecke D."/>
            <person name="Gevers D."/>
            <person name="Holsters M."/>
            <person name="Oyaizu H."/>
        </authorList>
    </citation>
    <scope>NUCLEOTIDE SEQUENCE [LARGE SCALE GENOMIC DNA]</scope>
    <source>
        <strain evidence="6">ATCC 43989 / DSM 5975 / JCM 20966 / LMG 6465 / NBRC 14845 / NCIMB 13405 / ORS 571</strain>
    </source>
</reference>
<organism evidence="5 6">
    <name type="scientific">Azorhizobium caulinodans (strain ATCC 43989 / DSM 5975 / JCM 20966 / LMG 6465 / NBRC 14845 / NCIMB 13405 / ORS 571)</name>
    <dbReference type="NCBI Taxonomy" id="438753"/>
    <lineage>
        <taxon>Bacteria</taxon>
        <taxon>Pseudomonadati</taxon>
        <taxon>Pseudomonadota</taxon>
        <taxon>Alphaproteobacteria</taxon>
        <taxon>Hyphomicrobiales</taxon>
        <taxon>Xanthobacteraceae</taxon>
        <taxon>Azorhizobium</taxon>
    </lineage>
</organism>
<dbReference type="PROSITE" id="PS51318">
    <property type="entry name" value="TAT"/>
    <property type="match status" value="1"/>
</dbReference>
<dbReference type="KEGG" id="azc:AZC_2492"/>
<dbReference type="AlphaFoldDB" id="A8IAC6"/>
<sequence length="364" mass="38005">MCSGPHAASMDGAGPRAAAFLPRGLPMVMDRRSLLKFSLASAAAGTFGLPGIARAAGTPVVVSEALRLGMYATLYVAADKGLFAKHGLEADVSTAGGIALPTPMVLSGRAQFGVTSPGMSVNAVREGGKIKNIAKIVGGVSMWAMARPDSPIKSIEDLKGKTIATLKFPSSTIQVPTYAMKAVGKFDPKEAGVTFLELPPGAQAAAVKDGRADIATAFEWDISIGAEQFGLKPVLSFGDIIGPLCFTSAMASEDFIAKNPATVQGFCNALAEAQKLMHQDNAVFTQVAEKYFPKVAPSVIANATKNFFGSRTAIPQNPTISQEEWERDMQLELGGGSIKEALPYAQMVDNSFALKAAKDFGVAG</sequence>
<dbReference type="EMBL" id="AP009384">
    <property type="protein sequence ID" value="BAF88490.1"/>
    <property type="molecule type" value="Genomic_DNA"/>
</dbReference>
<dbReference type="PANTHER" id="PTHR30024:SF47">
    <property type="entry name" value="TAURINE-BINDING PERIPLASMIC PROTEIN"/>
    <property type="match status" value="1"/>
</dbReference>
<keyword evidence="3" id="KW-0732">Signal</keyword>
<reference evidence="5 6" key="5">
    <citation type="journal article" date="2010" name="Appl. Environ. Microbiol.">
        <title>phrR-like gene praR of Azorhizobium caulinodans ORS571 is essential for symbiosis with Sesbania rostrata and is involved in expression of reb genes.</title>
        <authorList>
            <person name="Akiba N."/>
            <person name="Aono T."/>
            <person name="Toyazaki H."/>
            <person name="Sato S."/>
            <person name="Oyaizu H."/>
        </authorList>
    </citation>
    <scope>NUCLEOTIDE SEQUENCE [LARGE SCALE GENOMIC DNA]</scope>
    <source>
        <strain evidence="6">ATCC 43989 / DSM 5975 / JCM 20966 / LMG 6465 / NBRC 14845 / NCIMB 13405 / ORS 571</strain>
    </source>
</reference>
<dbReference type="HOGENOM" id="CLU_061540_0_0_5"/>
<evidence type="ECO:0000313" key="5">
    <source>
        <dbReference type="EMBL" id="BAF88490.1"/>
    </source>
</evidence>
<evidence type="ECO:0000313" key="6">
    <source>
        <dbReference type="Proteomes" id="UP000000270"/>
    </source>
</evidence>
<dbReference type="Gene3D" id="3.40.190.10">
    <property type="entry name" value="Periplasmic binding protein-like II"/>
    <property type="match status" value="2"/>
</dbReference>
<feature type="domain" description="SsuA/THI5-like" evidence="4">
    <location>
        <begin position="72"/>
        <end position="280"/>
    </location>
</feature>
<accession>A8IAC6</accession>
<dbReference type="Proteomes" id="UP000000270">
    <property type="component" value="Chromosome"/>
</dbReference>
<evidence type="ECO:0000256" key="3">
    <source>
        <dbReference type="ARBA" id="ARBA00022729"/>
    </source>
</evidence>
<dbReference type="InterPro" id="IPR006311">
    <property type="entry name" value="TAT_signal"/>
</dbReference>
<proteinExistence type="inferred from homology"/>